<evidence type="ECO:0000256" key="5">
    <source>
        <dbReference type="ARBA" id="ARBA00022840"/>
    </source>
</evidence>
<feature type="domain" description="Pyridoxamine kinase/Phosphomethylpyrimidine kinase" evidence="6">
    <location>
        <begin position="55"/>
        <end position="242"/>
    </location>
</feature>
<dbReference type="PANTHER" id="PTHR10534">
    <property type="entry name" value="PYRIDOXAL KINASE"/>
    <property type="match status" value="1"/>
</dbReference>
<dbReference type="AlphaFoldDB" id="A0A0R2CSC4"/>
<dbReference type="Proteomes" id="UP000051256">
    <property type="component" value="Unassembled WGS sequence"/>
</dbReference>
<dbReference type="PATRIC" id="fig|1423802.4.peg.1166"/>
<reference evidence="7 8" key="1">
    <citation type="journal article" date="2015" name="Genome Announc.">
        <title>Expanding the biotechnology potential of lactobacilli through comparative genomics of 213 strains and associated genera.</title>
        <authorList>
            <person name="Sun Z."/>
            <person name="Harris H.M."/>
            <person name="McCann A."/>
            <person name="Guo C."/>
            <person name="Argimon S."/>
            <person name="Zhang W."/>
            <person name="Yang X."/>
            <person name="Jeffery I.B."/>
            <person name="Cooney J.C."/>
            <person name="Kagawa T.F."/>
            <person name="Liu W."/>
            <person name="Song Y."/>
            <person name="Salvetti E."/>
            <person name="Wrobel A."/>
            <person name="Rasinkangas P."/>
            <person name="Parkhill J."/>
            <person name="Rea M.C."/>
            <person name="O'Sullivan O."/>
            <person name="Ritari J."/>
            <person name="Douillard F.P."/>
            <person name="Paul Ross R."/>
            <person name="Yang R."/>
            <person name="Briner A.E."/>
            <person name="Felis G.E."/>
            <person name="de Vos W.M."/>
            <person name="Barrangou R."/>
            <person name="Klaenhammer T.R."/>
            <person name="Caufield P.W."/>
            <person name="Cui Y."/>
            <person name="Zhang H."/>
            <person name="O'Toole P.W."/>
        </authorList>
    </citation>
    <scope>NUCLEOTIDE SEQUENCE [LARGE SCALE GENOMIC DNA]</scope>
    <source>
        <strain evidence="7 8">DSM 24302</strain>
    </source>
</reference>
<dbReference type="SUPFAM" id="SSF53613">
    <property type="entry name" value="Ribokinase-like"/>
    <property type="match status" value="1"/>
</dbReference>
<accession>A0A0R2CSC4</accession>
<gene>
    <name evidence="7" type="ORF">FC56_GL001150</name>
</gene>
<evidence type="ECO:0000256" key="2">
    <source>
        <dbReference type="ARBA" id="ARBA00022679"/>
    </source>
</evidence>
<evidence type="ECO:0000256" key="1">
    <source>
        <dbReference type="ARBA" id="ARBA00012104"/>
    </source>
</evidence>
<evidence type="ECO:0000256" key="3">
    <source>
        <dbReference type="ARBA" id="ARBA00022741"/>
    </source>
</evidence>
<dbReference type="Gene3D" id="3.40.1190.20">
    <property type="match status" value="1"/>
</dbReference>
<dbReference type="InterPro" id="IPR004625">
    <property type="entry name" value="PyrdxlKinase"/>
</dbReference>
<organism evidence="7 8">
    <name type="scientific">Lentilactobacillus senioris DSM 24302 = JCM 17472</name>
    <dbReference type="NCBI Taxonomy" id="1423802"/>
    <lineage>
        <taxon>Bacteria</taxon>
        <taxon>Bacillati</taxon>
        <taxon>Bacillota</taxon>
        <taxon>Bacilli</taxon>
        <taxon>Lactobacillales</taxon>
        <taxon>Lactobacillaceae</taxon>
        <taxon>Lentilactobacillus</taxon>
    </lineage>
</organism>
<proteinExistence type="predicted"/>
<dbReference type="Pfam" id="PF08543">
    <property type="entry name" value="Phos_pyr_kin"/>
    <property type="match status" value="1"/>
</dbReference>
<evidence type="ECO:0000259" key="6">
    <source>
        <dbReference type="Pfam" id="PF08543"/>
    </source>
</evidence>
<dbReference type="GO" id="GO:0005829">
    <property type="term" value="C:cytosol"/>
    <property type="evidence" value="ECO:0007669"/>
    <property type="project" value="TreeGrafter"/>
</dbReference>
<evidence type="ECO:0000313" key="8">
    <source>
        <dbReference type="Proteomes" id="UP000051256"/>
    </source>
</evidence>
<name>A0A0R2CSC4_9LACO</name>
<dbReference type="GO" id="GO:0009443">
    <property type="term" value="P:pyridoxal 5'-phosphate salvage"/>
    <property type="evidence" value="ECO:0007669"/>
    <property type="project" value="InterPro"/>
</dbReference>
<comment type="caution">
    <text evidence="7">The sequence shown here is derived from an EMBL/GenBank/DDBJ whole genome shotgun (WGS) entry which is preliminary data.</text>
</comment>
<keyword evidence="8" id="KW-1185">Reference proteome</keyword>
<sequence length="263" mass="28558">MSAVGNISMTEALPILAAFGQRPVPLPTVVLSAQTEGLGEPAKLQTASWLEQTNQQWQEITDLRFDQALIGYVGNVAALTAVQQLLTTWQPMEVVLDPVLGDHGKLYPGLDTNYVSALSSLLELGTVLTPNLTELEILSGVNLTVVDNEYLQRALQTLNQKLPNPKQIIVTGVKRKNQIGSFWLADGKLQSYFVKYLPRHFSGAGDAFAAILTGYLGRGSTLADSVQQTMNTLQLAMNATLESDYDSGLDLVNVLRVITNGEK</sequence>
<keyword evidence="2" id="KW-0808">Transferase</keyword>
<keyword evidence="5" id="KW-0067">ATP-binding</keyword>
<dbReference type="GO" id="GO:0008478">
    <property type="term" value="F:pyridoxal kinase activity"/>
    <property type="evidence" value="ECO:0007669"/>
    <property type="project" value="UniProtKB-EC"/>
</dbReference>
<dbReference type="InterPro" id="IPR013749">
    <property type="entry name" value="PM/HMP-P_kinase-1"/>
</dbReference>
<dbReference type="InterPro" id="IPR029056">
    <property type="entry name" value="Ribokinase-like"/>
</dbReference>
<dbReference type="EC" id="2.7.1.35" evidence="1"/>
<dbReference type="PANTHER" id="PTHR10534:SF2">
    <property type="entry name" value="PYRIDOXAL KINASE"/>
    <property type="match status" value="1"/>
</dbReference>
<keyword evidence="3" id="KW-0547">Nucleotide-binding</keyword>
<evidence type="ECO:0000256" key="4">
    <source>
        <dbReference type="ARBA" id="ARBA00022777"/>
    </source>
</evidence>
<dbReference type="GO" id="GO:0005524">
    <property type="term" value="F:ATP binding"/>
    <property type="evidence" value="ECO:0007669"/>
    <property type="project" value="UniProtKB-KW"/>
</dbReference>
<keyword evidence="4 7" id="KW-0418">Kinase</keyword>
<protein>
    <recommendedName>
        <fullName evidence="1">pyridoxal kinase</fullName>
        <ecNumber evidence="1">2.7.1.35</ecNumber>
    </recommendedName>
</protein>
<evidence type="ECO:0000313" key="7">
    <source>
        <dbReference type="EMBL" id="KRM94202.1"/>
    </source>
</evidence>
<dbReference type="EMBL" id="AYZR01000004">
    <property type="protein sequence ID" value="KRM94202.1"/>
    <property type="molecule type" value="Genomic_DNA"/>
</dbReference>
<dbReference type="STRING" id="1423802.FC56_GL001150"/>